<evidence type="ECO:0000313" key="2">
    <source>
        <dbReference type="Proteomes" id="UP000031104"/>
    </source>
</evidence>
<reference evidence="1 2" key="1">
    <citation type="submission" date="2014-12" db="EMBL/GenBank/DDBJ databases">
        <title>Complete genome sequence of Francisella guanzhouensis strain 08HL01032 isolated from air-conditioning system in China.</title>
        <authorList>
            <person name="Svensson D."/>
            <person name="Ohrman C."/>
            <person name="Backman S."/>
            <person name="Karlsson E."/>
            <person name="Nilsson E."/>
            <person name="Bystrom M."/>
            <person name="Larkeryd A."/>
            <person name="Stenberg P."/>
            <person name="Scholtz H.C."/>
            <person name="Forsman M."/>
            <person name="Sjodin A."/>
        </authorList>
    </citation>
    <scope>NUCLEOTIDE SEQUENCE [LARGE SCALE GENOMIC DNA]</scope>
    <source>
        <strain evidence="1 2">08HL01032</strain>
    </source>
</reference>
<dbReference type="HOGENOM" id="CLU_2682415_0_0_6"/>
<gene>
    <name evidence="1" type="ORF">SD28_00450</name>
</gene>
<dbReference type="KEGG" id="fgu:SD28_00450"/>
<proteinExistence type="predicted"/>
<evidence type="ECO:0000313" key="1">
    <source>
        <dbReference type="EMBL" id="AJC48239.1"/>
    </source>
</evidence>
<dbReference type="EMBL" id="CP010427">
    <property type="protein sequence ID" value="AJC48239.1"/>
    <property type="molecule type" value="Genomic_DNA"/>
</dbReference>
<dbReference type="AlphaFoldDB" id="A0A0A8E2R1"/>
<dbReference type="Proteomes" id="UP000031104">
    <property type="component" value="Chromosome"/>
</dbReference>
<keyword evidence="2" id="KW-1185">Reference proteome</keyword>
<name>A0A0A8E2R1_9GAMM</name>
<sequence length="74" mass="8722">MIDINKHRYNYFYNYYTVVRNLIPSHICERIVRQVDHAIENEFVDLVDHQGLGTDAVSDLGGRYLHHIFKGEDS</sequence>
<organism evidence="1 2">
    <name type="scientific">Allofrancisella guangzhouensis</name>
    <dbReference type="NCBI Taxonomy" id="594679"/>
    <lineage>
        <taxon>Bacteria</taxon>
        <taxon>Pseudomonadati</taxon>
        <taxon>Pseudomonadota</taxon>
        <taxon>Gammaproteobacteria</taxon>
        <taxon>Thiotrichales</taxon>
        <taxon>Francisellaceae</taxon>
        <taxon>Allofrancisella</taxon>
    </lineage>
</organism>
<dbReference type="RefSeq" id="WP_039123020.1">
    <property type="nucleotide sequence ID" value="NZ_CP010427.1"/>
</dbReference>
<protein>
    <submittedName>
        <fullName evidence="1">Uncharacterized protein</fullName>
    </submittedName>
</protein>
<dbReference type="STRING" id="594679.SD28_00450"/>
<accession>A0A0A8E2R1</accession>